<dbReference type="PROSITE" id="PS50043">
    <property type="entry name" value="HTH_LUXR_2"/>
    <property type="match status" value="1"/>
</dbReference>
<evidence type="ECO:0000259" key="5">
    <source>
        <dbReference type="PROSITE" id="PS50043"/>
    </source>
</evidence>
<keyword evidence="7" id="KW-1185">Reference proteome</keyword>
<evidence type="ECO:0000256" key="4">
    <source>
        <dbReference type="SAM" id="MobiDB-lite"/>
    </source>
</evidence>
<dbReference type="Gene3D" id="1.10.10.10">
    <property type="entry name" value="Winged helix-like DNA-binding domain superfamily/Winged helix DNA-binding domain"/>
    <property type="match status" value="1"/>
</dbReference>
<evidence type="ECO:0000313" key="6">
    <source>
        <dbReference type="EMBL" id="SPF81937.1"/>
    </source>
</evidence>
<dbReference type="SUPFAM" id="SSF46894">
    <property type="entry name" value="C-terminal effector domain of the bipartite response regulators"/>
    <property type="match status" value="1"/>
</dbReference>
<feature type="region of interest" description="Disordered" evidence="4">
    <location>
        <begin position="278"/>
        <end position="297"/>
    </location>
</feature>
<dbReference type="Pfam" id="PF00196">
    <property type="entry name" value="GerE"/>
    <property type="match status" value="1"/>
</dbReference>
<dbReference type="RefSeq" id="WP_181389535.1">
    <property type="nucleotide sequence ID" value="NZ_OMOJ01000017.1"/>
</dbReference>
<dbReference type="InterPro" id="IPR000792">
    <property type="entry name" value="Tscrpt_reg_LuxR_C"/>
</dbReference>
<dbReference type="Proteomes" id="UP000244904">
    <property type="component" value="Unassembled WGS sequence"/>
</dbReference>
<dbReference type="AlphaFoldDB" id="A0A2R8B119"/>
<dbReference type="SUPFAM" id="SSF75516">
    <property type="entry name" value="Pheromone-binding domain of LuxR-like quorum-sensing transcription factors"/>
    <property type="match status" value="1"/>
</dbReference>
<organism evidence="6 7">
    <name type="scientific">Pseudoprimorskyibacter insulae</name>
    <dbReference type="NCBI Taxonomy" id="1695997"/>
    <lineage>
        <taxon>Bacteria</taxon>
        <taxon>Pseudomonadati</taxon>
        <taxon>Pseudomonadota</taxon>
        <taxon>Alphaproteobacteria</taxon>
        <taxon>Rhodobacterales</taxon>
        <taxon>Paracoccaceae</taxon>
        <taxon>Pseudoprimorskyibacter</taxon>
    </lineage>
</organism>
<keyword evidence="1" id="KW-0805">Transcription regulation</keyword>
<dbReference type="Gene3D" id="3.30.450.80">
    <property type="entry name" value="Transcription factor LuxR-like, autoinducer-binding domain"/>
    <property type="match status" value="1"/>
</dbReference>
<feature type="domain" description="HTH luxR-type" evidence="5">
    <location>
        <begin position="192"/>
        <end position="257"/>
    </location>
</feature>
<evidence type="ECO:0000256" key="2">
    <source>
        <dbReference type="ARBA" id="ARBA00023125"/>
    </source>
</evidence>
<keyword evidence="3" id="KW-0804">Transcription</keyword>
<dbReference type="SMART" id="SM00421">
    <property type="entry name" value="HTH_LUXR"/>
    <property type="match status" value="1"/>
</dbReference>
<keyword evidence="2" id="KW-0238">DNA-binding</keyword>
<accession>A0A2R8B119</accession>
<dbReference type="InterPro" id="IPR036693">
    <property type="entry name" value="TF_LuxR_autoind-bd_dom_sf"/>
</dbReference>
<dbReference type="InterPro" id="IPR036388">
    <property type="entry name" value="WH-like_DNA-bd_sf"/>
</dbReference>
<evidence type="ECO:0000256" key="3">
    <source>
        <dbReference type="ARBA" id="ARBA00023163"/>
    </source>
</evidence>
<reference evidence="7" key="1">
    <citation type="submission" date="2018-03" db="EMBL/GenBank/DDBJ databases">
        <authorList>
            <person name="Rodrigo-Torres L."/>
            <person name="Arahal R. D."/>
            <person name="Lucena T."/>
        </authorList>
    </citation>
    <scope>NUCLEOTIDE SEQUENCE [LARGE SCALE GENOMIC DNA]</scope>
    <source>
        <strain evidence="7">CECT 8871</strain>
    </source>
</reference>
<dbReference type="InterPro" id="IPR016032">
    <property type="entry name" value="Sig_transdc_resp-reg_C-effctor"/>
</dbReference>
<dbReference type="CDD" id="cd06170">
    <property type="entry name" value="LuxR_C_like"/>
    <property type="match status" value="1"/>
</dbReference>
<gene>
    <name evidence="6" type="primary">rpaR</name>
    <name evidence="6" type="ORF">PRI8871_03764</name>
</gene>
<dbReference type="Pfam" id="PF03472">
    <property type="entry name" value="Autoind_bind"/>
    <property type="match status" value="1"/>
</dbReference>
<evidence type="ECO:0000313" key="7">
    <source>
        <dbReference type="Proteomes" id="UP000244904"/>
    </source>
</evidence>
<dbReference type="GO" id="GO:0006355">
    <property type="term" value="P:regulation of DNA-templated transcription"/>
    <property type="evidence" value="ECO:0007669"/>
    <property type="project" value="InterPro"/>
</dbReference>
<dbReference type="InterPro" id="IPR005143">
    <property type="entry name" value="TF_LuxR_autoind-bd_dom"/>
</dbReference>
<sequence length="297" mass="33146">MSRFPKRALKATETFFPPVLARFLADLETTKTTEDVWDLIVGLSTAYGLPIVDYVYATDYRNWERAQFIRTTLPGEWLEEVQKRPLIRHTSVFRMHGCVHLTPVVIGSEFLPEIEPVSDDKRDHIMIGDAMGLKSGLAIPLRMGDPGQAGLIAFGGPHRRDKFLSMLPEIGWVLHSAALSAHARYTELFKLEFIGRNQLTPKHKELIQLVGQGLMDKEIAHILGITFSAVRQRLVAVQAKTGTRNRAELAALAQRVGLIDDPMLRTHEDDLTIFITTGDGTSGTELRRPTPGTEAAE</sequence>
<dbReference type="EMBL" id="OMOJ01000017">
    <property type="protein sequence ID" value="SPF81937.1"/>
    <property type="molecule type" value="Genomic_DNA"/>
</dbReference>
<protein>
    <submittedName>
        <fullName evidence="6">HTH-type quorum sensing-dependent transcriptional regulator RpaR</fullName>
    </submittedName>
</protein>
<name>A0A2R8B119_9RHOB</name>
<dbReference type="GO" id="GO:0003677">
    <property type="term" value="F:DNA binding"/>
    <property type="evidence" value="ECO:0007669"/>
    <property type="project" value="UniProtKB-KW"/>
</dbReference>
<evidence type="ECO:0000256" key="1">
    <source>
        <dbReference type="ARBA" id="ARBA00023015"/>
    </source>
</evidence>
<proteinExistence type="predicted"/>